<organism evidence="2 3">
    <name type="scientific">Lentilactobacillus fungorum</name>
    <dbReference type="NCBI Taxonomy" id="2201250"/>
    <lineage>
        <taxon>Bacteria</taxon>
        <taxon>Bacillati</taxon>
        <taxon>Bacillota</taxon>
        <taxon>Bacilli</taxon>
        <taxon>Lactobacillales</taxon>
        <taxon>Lactobacillaceae</taxon>
        <taxon>Lentilactobacillus</taxon>
    </lineage>
</organism>
<dbReference type="EMBL" id="BNJR01000008">
    <property type="protein sequence ID" value="GHP13416.1"/>
    <property type="molecule type" value="Genomic_DNA"/>
</dbReference>
<sequence length="235" mass="25897">MKVRQFGNVYQLAFLPKIFPINCYLVDEGLDLTLIDTGMAFCKNGILQEIKALNKPLTRIALTHPHVDHIGSLDAIKLVFPAAQVYVSSRDARLMAGNFKLLPSEDQSEIQGGFDRNLHTKPNAFLRSGDHLKSLTVYHAPGHTPGSIVFYQKSSGILLAGDAMVSRGGLAVAGDKHWQFPFSAAATWSPATAIKSMVRLNQLPIRYLMVGHGRVIKDANQKISKAIEHAKRKIK</sequence>
<feature type="domain" description="Metallo-beta-lactamase" evidence="1">
    <location>
        <begin position="20"/>
        <end position="212"/>
    </location>
</feature>
<dbReference type="InterPro" id="IPR050855">
    <property type="entry name" value="NDM-1-like"/>
</dbReference>
<evidence type="ECO:0000313" key="3">
    <source>
        <dbReference type="Proteomes" id="UP000604765"/>
    </source>
</evidence>
<dbReference type="PANTHER" id="PTHR42951:SF9">
    <property type="entry name" value="METAL-DEPENDENT HYDROLASE"/>
    <property type="match status" value="1"/>
</dbReference>
<keyword evidence="3" id="KW-1185">Reference proteome</keyword>
<evidence type="ECO:0000259" key="1">
    <source>
        <dbReference type="SMART" id="SM00849"/>
    </source>
</evidence>
<dbReference type="CDD" id="cd07721">
    <property type="entry name" value="yflN-like_MBL-fold"/>
    <property type="match status" value="1"/>
</dbReference>
<dbReference type="InterPro" id="IPR001279">
    <property type="entry name" value="Metallo-B-lactamas"/>
</dbReference>
<accession>A0ABQ3VYA2</accession>
<protein>
    <recommendedName>
        <fullName evidence="1">Metallo-beta-lactamase domain-containing protein</fullName>
    </recommendedName>
</protein>
<proteinExistence type="predicted"/>
<comment type="caution">
    <text evidence="2">The sequence shown here is derived from an EMBL/GenBank/DDBJ whole genome shotgun (WGS) entry which is preliminary data.</text>
</comment>
<dbReference type="SUPFAM" id="SSF56281">
    <property type="entry name" value="Metallo-hydrolase/oxidoreductase"/>
    <property type="match status" value="1"/>
</dbReference>
<dbReference type="Proteomes" id="UP000604765">
    <property type="component" value="Unassembled WGS sequence"/>
</dbReference>
<dbReference type="PANTHER" id="PTHR42951">
    <property type="entry name" value="METALLO-BETA-LACTAMASE DOMAIN-CONTAINING"/>
    <property type="match status" value="1"/>
</dbReference>
<name>A0ABQ3VYA2_9LACO</name>
<dbReference type="InterPro" id="IPR036866">
    <property type="entry name" value="RibonucZ/Hydroxyglut_hydro"/>
</dbReference>
<evidence type="ECO:0000313" key="2">
    <source>
        <dbReference type="EMBL" id="GHP13416.1"/>
    </source>
</evidence>
<reference evidence="2 3" key="1">
    <citation type="journal article" date="2021" name="Int. J. Syst. Evol. Microbiol.">
        <title>Lentilactobacillus fungorum sp. nov., isolated from spent mushroom substrates.</title>
        <authorList>
            <person name="Tohno M."/>
            <person name="Tanizawa Y."/>
            <person name="Kojima Y."/>
            <person name="Sakamoto M."/>
            <person name="Ohkuma M."/>
            <person name="Kobayashi H."/>
        </authorList>
    </citation>
    <scope>NUCLEOTIDE SEQUENCE [LARGE SCALE GENOMIC DNA]</scope>
    <source>
        <strain evidence="2 3">YK48G</strain>
    </source>
</reference>
<dbReference type="Gene3D" id="3.60.15.10">
    <property type="entry name" value="Ribonuclease Z/Hydroxyacylglutathione hydrolase-like"/>
    <property type="match status" value="1"/>
</dbReference>
<dbReference type="SMART" id="SM00849">
    <property type="entry name" value="Lactamase_B"/>
    <property type="match status" value="1"/>
</dbReference>
<gene>
    <name evidence="2" type="primary">yobT</name>
    <name evidence="2" type="ORF">YK48G_08410</name>
</gene>
<dbReference type="Pfam" id="PF00753">
    <property type="entry name" value="Lactamase_B"/>
    <property type="match status" value="1"/>
</dbReference>